<organism evidence="2 3">
    <name type="scientific">Dictyobacter aurantiacus</name>
    <dbReference type="NCBI Taxonomy" id="1936993"/>
    <lineage>
        <taxon>Bacteria</taxon>
        <taxon>Bacillati</taxon>
        <taxon>Chloroflexota</taxon>
        <taxon>Ktedonobacteria</taxon>
        <taxon>Ktedonobacterales</taxon>
        <taxon>Dictyobacteraceae</taxon>
        <taxon>Dictyobacter</taxon>
    </lineage>
</organism>
<dbReference type="EMBL" id="BIFQ01000002">
    <property type="protein sequence ID" value="GCE09981.1"/>
    <property type="molecule type" value="Genomic_DNA"/>
</dbReference>
<dbReference type="AlphaFoldDB" id="A0A401ZSZ1"/>
<dbReference type="InterPro" id="IPR036388">
    <property type="entry name" value="WH-like_DNA-bd_sf"/>
</dbReference>
<dbReference type="CDD" id="cd00090">
    <property type="entry name" value="HTH_ARSR"/>
    <property type="match status" value="1"/>
</dbReference>
<name>A0A401ZSZ1_9CHLR</name>
<proteinExistence type="predicted"/>
<dbReference type="PANTHER" id="PTHR38600">
    <property type="entry name" value="TRANSCRIPTIONAL REGULATORY PROTEIN"/>
    <property type="match status" value="1"/>
</dbReference>
<dbReference type="InterPro" id="IPR036390">
    <property type="entry name" value="WH_DNA-bd_sf"/>
</dbReference>
<dbReference type="InterPro" id="IPR001845">
    <property type="entry name" value="HTH_ArsR_DNA-bd_dom"/>
</dbReference>
<dbReference type="NCBIfam" id="NF033788">
    <property type="entry name" value="HTH_metalloreg"/>
    <property type="match status" value="1"/>
</dbReference>
<sequence length="112" mass="13210">MPPVTKTIQHADTDVFAAIAHPVRRKLLDMLAVHEHSVKDLAEPFDLSRPAISQHLRILLDVGLVSEYRQGREHRYQLHAEHLSEVSHWVQQYERFWHKRLDALGKYLEEQE</sequence>
<gene>
    <name evidence="2" type="ORF">KDAU_73100</name>
</gene>
<dbReference type="Proteomes" id="UP000287224">
    <property type="component" value="Unassembled WGS sequence"/>
</dbReference>
<dbReference type="SMART" id="SM00418">
    <property type="entry name" value="HTH_ARSR"/>
    <property type="match status" value="1"/>
</dbReference>
<evidence type="ECO:0000313" key="3">
    <source>
        <dbReference type="Proteomes" id="UP000287224"/>
    </source>
</evidence>
<dbReference type="PRINTS" id="PR00778">
    <property type="entry name" value="HTHARSR"/>
</dbReference>
<feature type="domain" description="HTH arsR-type" evidence="1">
    <location>
        <begin position="4"/>
        <end position="98"/>
    </location>
</feature>
<evidence type="ECO:0000259" key="1">
    <source>
        <dbReference type="PROSITE" id="PS50987"/>
    </source>
</evidence>
<dbReference type="RefSeq" id="WP_126602895.1">
    <property type="nucleotide sequence ID" value="NZ_BIFQ01000002.1"/>
</dbReference>
<dbReference type="InterPro" id="IPR011991">
    <property type="entry name" value="ArsR-like_HTH"/>
</dbReference>
<dbReference type="SUPFAM" id="SSF46785">
    <property type="entry name" value="Winged helix' DNA-binding domain"/>
    <property type="match status" value="1"/>
</dbReference>
<dbReference type="GO" id="GO:0003700">
    <property type="term" value="F:DNA-binding transcription factor activity"/>
    <property type="evidence" value="ECO:0007669"/>
    <property type="project" value="InterPro"/>
</dbReference>
<reference evidence="3" key="1">
    <citation type="submission" date="2018-12" db="EMBL/GenBank/DDBJ databases">
        <title>Tengunoibacter tsumagoiensis gen. nov., sp. nov., Dictyobacter kobayashii sp. nov., D. alpinus sp. nov., and D. joshuensis sp. nov. and description of Dictyobacteraceae fam. nov. within the order Ktedonobacterales isolated from Tengu-no-mugimeshi.</title>
        <authorList>
            <person name="Wang C.M."/>
            <person name="Zheng Y."/>
            <person name="Sakai Y."/>
            <person name="Toyoda A."/>
            <person name="Minakuchi Y."/>
            <person name="Abe K."/>
            <person name="Yokota A."/>
            <person name="Yabe S."/>
        </authorList>
    </citation>
    <scope>NUCLEOTIDE SEQUENCE [LARGE SCALE GENOMIC DNA]</scope>
    <source>
        <strain evidence="3">S-27</strain>
    </source>
</reference>
<dbReference type="PROSITE" id="PS50987">
    <property type="entry name" value="HTH_ARSR_2"/>
    <property type="match status" value="1"/>
</dbReference>
<dbReference type="Pfam" id="PF01022">
    <property type="entry name" value="HTH_5"/>
    <property type="match status" value="1"/>
</dbReference>
<accession>A0A401ZSZ1</accession>
<evidence type="ECO:0000313" key="2">
    <source>
        <dbReference type="EMBL" id="GCE09981.1"/>
    </source>
</evidence>
<keyword evidence="3" id="KW-1185">Reference proteome</keyword>
<dbReference type="Gene3D" id="1.10.10.10">
    <property type="entry name" value="Winged helix-like DNA-binding domain superfamily/Winged helix DNA-binding domain"/>
    <property type="match status" value="1"/>
</dbReference>
<dbReference type="OrthoDB" id="9799175at2"/>
<protein>
    <submittedName>
        <fullName evidence="2">Transcriptional regulator</fullName>
    </submittedName>
</protein>
<dbReference type="PANTHER" id="PTHR38600:SF1">
    <property type="entry name" value="TRANSCRIPTIONAL REGULATORY PROTEIN"/>
    <property type="match status" value="1"/>
</dbReference>
<comment type="caution">
    <text evidence="2">The sequence shown here is derived from an EMBL/GenBank/DDBJ whole genome shotgun (WGS) entry which is preliminary data.</text>
</comment>